<gene>
    <name evidence="2" type="ORF">A3844_06085</name>
</gene>
<protein>
    <submittedName>
        <fullName evidence="2">Uncharacterized protein</fullName>
    </submittedName>
</protein>
<dbReference type="RefSeq" id="WP_083606723.1">
    <property type="nucleotide sequence ID" value="NZ_LVWI01000014.1"/>
</dbReference>
<organism evidence="2 3">
    <name type="scientific">Paenibacillus helianthi</name>
    <dbReference type="NCBI Taxonomy" id="1349432"/>
    <lineage>
        <taxon>Bacteria</taxon>
        <taxon>Bacillati</taxon>
        <taxon>Bacillota</taxon>
        <taxon>Bacilli</taxon>
        <taxon>Bacillales</taxon>
        <taxon>Paenibacillaceae</taxon>
        <taxon>Paenibacillus</taxon>
    </lineage>
</organism>
<sequence>MKSTFGIFTKAQGEVVFGRMRATLVNDETDPNHPDHPASPNRPRVDQREPGYTNPALGDEGKGKIGRWQTVNLDSLESVIDQIIEQYLRDKSWYSTVRCREALWNMYRRLAWWVKQQVDPNRSDYQRALLLIKDCIRHILEEAQDPELAHNVSLPTCPAPFYFPFKADYLNHFDGKDVERTLFDMTDLPKSDDFHGLFRYVSSVEDQEWEIIHAVGANEMTGNENIMKLSLAKLLPGNSSKITFNWRWKRMGYISFKYWASAANGNGLNFFINNNQVGGEWSAGTGWQEVKFNVAPGQTYKFDWLVRSQVGENFGQNAVYIKDVKCIEVIRSLGGETPPDFDTLDSDAYGIPGFDWITNSKSSVVRTHFNGVVIDEQRARTLRYHLDNECDGVVRFTYLMNSGQPGLESESFGMFSDNLQDRIQMSQGKHGSSVQAEHGDEWVLDGTSSSTQTNQAKIIYSLIVGDKCTVNTIGAVEMFCPPLEIDHYEDSLVQTLGGTGWNQTGNLHWQALDGSYRIDNPTEGSGQIQTNVYLEDDGWFEFSFDHSLRPSERLEALVDGEIVFESGNINSGNNILIPLKPGSHIVSFRLTDEYTEEGITSIIGRDYSYGSATKGDPFTTTGPFRSGFTIVRDWEMSNAGASTDQNGSRISYMVKLNPGASFYVEELLRLSAPVNASASSEVFKELFNKTDGSYDSHITMTPNWEWQDILSPPQGDGVYKVEGKDGTENTITLSGVPLSNDGFVEFEYGGMFGPKENLILVIDGATVWADSHSDSSSKGTKVRVPVSAGDHIYKWIYKDLGGTVYTDPNTGGGEVDSGEVRYPAGVFSQPVGYSQSDWTLLTDRHTRLRSGGTNFNPGAFSQASGTNGGTITRNISFNNFAEVKFDESLTIMAGTAIPQASQKKPVTVKLSPINGILDESKEYYYITLKQMDFLNVAGWASESFYTHGTIELDFKYLTYLVDPTGIKIDDDKNGRNMSGLNTDHRGEFSAYIVPEVGGFDEGIEINFHIAENVGTERFPESINNWSQAKDCSRKIKVSPGKYYIYFKLYDAVHDYDVDAKERYYYAAFKNVRVNVTTAPTVIYNTWDDTEVKVDLIDVSDWSIIDSHTYGTNGAKSRSVAVSFDKMNMQPGHAYQVRYTLLQGKGTKGGLYDNGGTMQLKNGRFLETWDDYCHDRNGKYYLPGSSPYPPPTPPSTHSLPKADSSCWVDVIKLYESNKPICPGTGLDVRVTRGGSLLSHNIYSTPGQQPVKINLMNNTTTTQEYEITMTFLAGCSGDRASLYKGNFKLKDKSIIEPSYAQISSFQATNHKPIWMGGCYTSKMHIKVYNDAGTLVYSQDFMGEGLHSFDVSKLPFSPYSKYRVEVETEQGGQISAVTGKQYLTTFKLVDFKAFEIWALIPDPFQGKLEFFVDDVLFDTYTSPGGFYDVSYPVPKGAHEFKWVFTELGNGYSWDYCDIDLLELTNWVCDRVRVTPYCDKGGGDKCVEELIKCLLKMWRDRPKACTIGKKIWLFT</sequence>
<comment type="caution">
    <text evidence="2">The sequence shown here is derived from an EMBL/GenBank/DDBJ whole genome shotgun (WGS) entry which is preliminary data.</text>
</comment>
<dbReference type="Proteomes" id="UP000186058">
    <property type="component" value="Unassembled WGS sequence"/>
</dbReference>
<accession>A0ABX3EVU6</accession>
<dbReference type="EMBL" id="LVWI01000014">
    <property type="protein sequence ID" value="OKP89548.1"/>
    <property type="molecule type" value="Genomic_DNA"/>
</dbReference>
<feature type="region of interest" description="Disordered" evidence="1">
    <location>
        <begin position="26"/>
        <end position="60"/>
    </location>
</feature>
<proteinExistence type="predicted"/>
<evidence type="ECO:0000313" key="3">
    <source>
        <dbReference type="Proteomes" id="UP000186058"/>
    </source>
</evidence>
<name>A0ABX3EVU6_9BACL</name>
<keyword evidence="3" id="KW-1185">Reference proteome</keyword>
<evidence type="ECO:0000256" key="1">
    <source>
        <dbReference type="SAM" id="MobiDB-lite"/>
    </source>
</evidence>
<reference evidence="2 3" key="1">
    <citation type="submission" date="2016-03" db="EMBL/GenBank/DDBJ databases">
        <authorList>
            <person name="Sant'Anna F.H."/>
            <person name="Ambrosini A."/>
            <person name="Souza R."/>
            <person name="Bach E."/>
            <person name="Fernandes G."/>
            <person name="Balsanelli E."/>
            <person name="Baura V.A."/>
            <person name="Souza E.M."/>
            <person name="Passaglia L."/>
        </authorList>
    </citation>
    <scope>NUCLEOTIDE SEQUENCE [LARGE SCALE GENOMIC DNA]</scope>
    <source>
        <strain evidence="2 3">P26E</strain>
    </source>
</reference>
<evidence type="ECO:0000313" key="2">
    <source>
        <dbReference type="EMBL" id="OKP89548.1"/>
    </source>
</evidence>